<sequence>MQYLSPAGICPAENRVLRRAEPPAPMDRQKELLAHRLLASLDSSGLAAGGSDSARSAPASPEVRHHFQTVQAVRRQAVLLALQAGLAGNHDNRALASLIQPSGAARIQPPPPPPAPPAPPVPTPIPESRQLLASFGQNSQLMERLVHNFKRALELFNLCLQSASVGPPHALLDAGSRDSNSRPRAPLPLASGPAGLPHPRPYFANFASIPTPGELMSCARLGHLLTRRTEEGHGVAGAPAEMLPRADPRPAHCVETLISAPDF</sequence>
<gene>
    <name evidence="2" type="ORF">PXEA_LOCUS19494</name>
</gene>
<name>A0A3S5CJA1_9PLAT</name>
<protein>
    <submittedName>
        <fullName evidence="2">Uncharacterized protein</fullName>
    </submittedName>
</protein>
<proteinExistence type="predicted"/>
<keyword evidence="3" id="KW-1185">Reference proteome</keyword>
<feature type="compositionally biased region" description="Low complexity" evidence="1">
    <location>
        <begin position="182"/>
        <end position="194"/>
    </location>
</feature>
<feature type="region of interest" description="Disordered" evidence="1">
    <location>
        <begin position="171"/>
        <end position="194"/>
    </location>
</feature>
<dbReference type="EMBL" id="CAAALY010077826">
    <property type="protein sequence ID" value="VEL26054.1"/>
    <property type="molecule type" value="Genomic_DNA"/>
</dbReference>
<dbReference type="AlphaFoldDB" id="A0A3S5CJA1"/>
<feature type="compositionally biased region" description="Pro residues" evidence="1">
    <location>
        <begin position="108"/>
        <end position="125"/>
    </location>
</feature>
<feature type="region of interest" description="Disordered" evidence="1">
    <location>
        <begin position="103"/>
        <end position="127"/>
    </location>
</feature>
<evidence type="ECO:0000313" key="3">
    <source>
        <dbReference type="Proteomes" id="UP000784294"/>
    </source>
</evidence>
<comment type="caution">
    <text evidence="2">The sequence shown here is derived from an EMBL/GenBank/DDBJ whole genome shotgun (WGS) entry which is preliminary data.</text>
</comment>
<evidence type="ECO:0000313" key="2">
    <source>
        <dbReference type="EMBL" id="VEL26054.1"/>
    </source>
</evidence>
<organism evidence="2 3">
    <name type="scientific">Protopolystoma xenopodis</name>
    <dbReference type="NCBI Taxonomy" id="117903"/>
    <lineage>
        <taxon>Eukaryota</taxon>
        <taxon>Metazoa</taxon>
        <taxon>Spiralia</taxon>
        <taxon>Lophotrochozoa</taxon>
        <taxon>Platyhelminthes</taxon>
        <taxon>Monogenea</taxon>
        <taxon>Polyopisthocotylea</taxon>
        <taxon>Polystomatidea</taxon>
        <taxon>Polystomatidae</taxon>
        <taxon>Protopolystoma</taxon>
    </lineage>
</organism>
<evidence type="ECO:0000256" key="1">
    <source>
        <dbReference type="SAM" id="MobiDB-lite"/>
    </source>
</evidence>
<accession>A0A3S5CJA1</accession>
<dbReference type="Proteomes" id="UP000784294">
    <property type="component" value="Unassembled WGS sequence"/>
</dbReference>
<feature type="non-terminal residue" evidence="2">
    <location>
        <position position="263"/>
    </location>
</feature>
<reference evidence="2" key="1">
    <citation type="submission" date="2018-11" db="EMBL/GenBank/DDBJ databases">
        <authorList>
            <consortium name="Pathogen Informatics"/>
        </authorList>
    </citation>
    <scope>NUCLEOTIDE SEQUENCE</scope>
</reference>